<sequence>MIVGNVNSRHLILALLVKNILDPYEEDNDNHQEKEGAVWSYSKGQMLRRHGPRQELEKLDYSIMKTSRVLLQNRISKS</sequence>
<reference evidence="1 2" key="1">
    <citation type="journal article" date="2016" name="Sci. Rep.">
        <title>The Dendrobium catenatum Lindl. genome sequence provides insights into polysaccharide synthase, floral development and adaptive evolution.</title>
        <authorList>
            <person name="Zhang G.Q."/>
            <person name="Xu Q."/>
            <person name="Bian C."/>
            <person name="Tsai W.C."/>
            <person name="Yeh C.M."/>
            <person name="Liu K.W."/>
            <person name="Yoshida K."/>
            <person name="Zhang L.S."/>
            <person name="Chang S.B."/>
            <person name="Chen F."/>
            <person name="Shi Y."/>
            <person name="Su Y.Y."/>
            <person name="Zhang Y.Q."/>
            <person name="Chen L.J."/>
            <person name="Yin Y."/>
            <person name="Lin M."/>
            <person name="Huang H."/>
            <person name="Deng H."/>
            <person name="Wang Z.W."/>
            <person name="Zhu S.L."/>
            <person name="Zhao X."/>
            <person name="Deng C."/>
            <person name="Niu S.C."/>
            <person name="Huang J."/>
            <person name="Wang M."/>
            <person name="Liu G.H."/>
            <person name="Yang H.J."/>
            <person name="Xiao X.J."/>
            <person name="Hsiao Y.Y."/>
            <person name="Wu W.L."/>
            <person name="Chen Y.Y."/>
            <person name="Mitsuda N."/>
            <person name="Ohme-Takagi M."/>
            <person name="Luo Y.B."/>
            <person name="Van de Peer Y."/>
            <person name="Liu Z.J."/>
        </authorList>
    </citation>
    <scope>NUCLEOTIDE SEQUENCE [LARGE SCALE GENOMIC DNA]</scope>
    <source>
        <tissue evidence="1">The whole plant</tissue>
    </source>
</reference>
<dbReference type="EMBL" id="KZ502020">
    <property type="protein sequence ID" value="PKU84909.1"/>
    <property type="molecule type" value="Genomic_DNA"/>
</dbReference>
<dbReference type="AlphaFoldDB" id="A0A2I0XAG8"/>
<reference evidence="1 2" key="2">
    <citation type="journal article" date="2017" name="Nature">
        <title>The Apostasia genome and the evolution of orchids.</title>
        <authorList>
            <person name="Zhang G.Q."/>
            <person name="Liu K.W."/>
            <person name="Li Z."/>
            <person name="Lohaus R."/>
            <person name="Hsiao Y.Y."/>
            <person name="Niu S.C."/>
            <person name="Wang J.Y."/>
            <person name="Lin Y.C."/>
            <person name="Xu Q."/>
            <person name="Chen L.J."/>
            <person name="Yoshida K."/>
            <person name="Fujiwara S."/>
            <person name="Wang Z.W."/>
            <person name="Zhang Y.Q."/>
            <person name="Mitsuda N."/>
            <person name="Wang M."/>
            <person name="Liu G.H."/>
            <person name="Pecoraro L."/>
            <person name="Huang H.X."/>
            <person name="Xiao X.J."/>
            <person name="Lin M."/>
            <person name="Wu X.Y."/>
            <person name="Wu W.L."/>
            <person name="Chen Y.Y."/>
            <person name="Chang S.B."/>
            <person name="Sakamoto S."/>
            <person name="Ohme-Takagi M."/>
            <person name="Yagi M."/>
            <person name="Zeng S.J."/>
            <person name="Shen C.Y."/>
            <person name="Yeh C.M."/>
            <person name="Luo Y.B."/>
            <person name="Tsai W.C."/>
            <person name="Van de Peer Y."/>
            <person name="Liu Z.J."/>
        </authorList>
    </citation>
    <scope>NUCLEOTIDE SEQUENCE [LARGE SCALE GENOMIC DNA]</scope>
    <source>
        <tissue evidence="1">The whole plant</tissue>
    </source>
</reference>
<gene>
    <name evidence="1" type="ORF">MA16_Dca019546</name>
</gene>
<evidence type="ECO:0000313" key="1">
    <source>
        <dbReference type="EMBL" id="PKU84909.1"/>
    </source>
</evidence>
<protein>
    <submittedName>
        <fullName evidence="1">Uncharacterized protein</fullName>
    </submittedName>
</protein>
<accession>A0A2I0XAG8</accession>
<organism evidence="1 2">
    <name type="scientific">Dendrobium catenatum</name>
    <dbReference type="NCBI Taxonomy" id="906689"/>
    <lineage>
        <taxon>Eukaryota</taxon>
        <taxon>Viridiplantae</taxon>
        <taxon>Streptophyta</taxon>
        <taxon>Embryophyta</taxon>
        <taxon>Tracheophyta</taxon>
        <taxon>Spermatophyta</taxon>
        <taxon>Magnoliopsida</taxon>
        <taxon>Liliopsida</taxon>
        <taxon>Asparagales</taxon>
        <taxon>Orchidaceae</taxon>
        <taxon>Epidendroideae</taxon>
        <taxon>Malaxideae</taxon>
        <taxon>Dendrobiinae</taxon>
        <taxon>Dendrobium</taxon>
    </lineage>
</organism>
<keyword evidence="2" id="KW-1185">Reference proteome</keyword>
<evidence type="ECO:0000313" key="2">
    <source>
        <dbReference type="Proteomes" id="UP000233837"/>
    </source>
</evidence>
<name>A0A2I0XAG8_9ASPA</name>
<dbReference type="Proteomes" id="UP000233837">
    <property type="component" value="Unassembled WGS sequence"/>
</dbReference>
<proteinExistence type="predicted"/>